<evidence type="ECO:0000313" key="3">
    <source>
        <dbReference type="Proteomes" id="UP001312908"/>
    </source>
</evidence>
<reference evidence="2 3" key="1">
    <citation type="submission" date="2023-10" db="EMBL/GenBank/DDBJ databases">
        <title>Sorlinia euscelidii gen. nov., sp. nov., an acetic acid bacteria isolated from the gut of Euscelidius variegatus emitter.</title>
        <authorList>
            <person name="Michoud G."/>
            <person name="Marasco R."/>
            <person name="Seferji K."/>
            <person name="Gonella E."/>
            <person name="Garuglieri E."/>
            <person name="Alma A."/>
            <person name="Mapelli F."/>
            <person name="Borin S."/>
            <person name="Daffonchio D."/>
            <person name="Crotti E."/>
        </authorList>
    </citation>
    <scope>NUCLEOTIDE SEQUENCE [LARGE SCALE GENOMIC DNA]</scope>
    <source>
        <strain evidence="2 3">EV16P</strain>
    </source>
</reference>
<gene>
    <name evidence="2" type="ORF">DOFOFD_06270</name>
</gene>
<keyword evidence="1" id="KW-0472">Membrane</keyword>
<keyword evidence="3" id="KW-1185">Reference proteome</keyword>
<accession>A0ABU7U1A3</accession>
<dbReference type="RefSeq" id="WP_394819514.1">
    <property type="nucleotide sequence ID" value="NZ_JAWJZY010000002.1"/>
</dbReference>
<comment type="caution">
    <text evidence="2">The sequence shown here is derived from an EMBL/GenBank/DDBJ whole genome shotgun (WGS) entry which is preliminary data.</text>
</comment>
<evidence type="ECO:0000256" key="1">
    <source>
        <dbReference type="SAM" id="Phobius"/>
    </source>
</evidence>
<dbReference type="EMBL" id="JAWJZY010000002">
    <property type="protein sequence ID" value="MEE8658612.1"/>
    <property type="molecule type" value="Genomic_DNA"/>
</dbReference>
<sequence>MTRSETSGKNRGAVLFKNRFRPRAQNNVVEARVFLCPVCHEEIRQSAEICPHCRSRRIFGPTYWESLIAIGIGVAAGLFYSLVILDRVSWVFPCAALGALVGFYVAQIRFDGDRWRRTSGR</sequence>
<evidence type="ECO:0000313" key="2">
    <source>
        <dbReference type="EMBL" id="MEE8658612.1"/>
    </source>
</evidence>
<dbReference type="Proteomes" id="UP001312908">
    <property type="component" value="Unassembled WGS sequence"/>
</dbReference>
<organism evidence="2 3">
    <name type="scientific">Sorlinia euscelidii</name>
    <dbReference type="NCBI Taxonomy" id="3081148"/>
    <lineage>
        <taxon>Bacteria</taxon>
        <taxon>Pseudomonadati</taxon>
        <taxon>Pseudomonadota</taxon>
        <taxon>Alphaproteobacteria</taxon>
        <taxon>Acetobacterales</taxon>
        <taxon>Acetobacteraceae</taxon>
        <taxon>Sorlinia</taxon>
    </lineage>
</organism>
<feature type="transmembrane region" description="Helical" evidence="1">
    <location>
        <begin position="63"/>
        <end position="84"/>
    </location>
</feature>
<keyword evidence="1" id="KW-1133">Transmembrane helix</keyword>
<protein>
    <recommendedName>
        <fullName evidence="4">Zinc ribbon domain-containing protein</fullName>
    </recommendedName>
</protein>
<name>A0ABU7U1A3_9PROT</name>
<feature type="transmembrane region" description="Helical" evidence="1">
    <location>
        <begin position="90"/>
        <end position="110"/>
    </location>
</feature>
<keyword evidence="1" id="KW-0812">Transmembrane</keyword>
<proteinExistence type="predicted"/>
<evidence type="ECO:0008006" key="4">
    <source>
        <dbReference type="Google" id="ProtNLM"/>
    </source>
</evidence>